<accession>A0ABT1H4F5</accession>
<dbReference type="Pfam" id="PF02424">
    <property type="entry name" value="ApbE"/>
    <property type="match status" value="1"/>
</dbReference>
<gene>
    <name evidence="1" type="ORF">LX12_003322</name>
</gene>
<dbReference type="SUPFAM" id="SSF143631">
    <property type="entry name" value="ApbE-like"/>
    <property type="match status" value="1"/>
</dbReference>
<name>A0ABT1H4F5_9NOCA</name>
<dbReference type="InterPro" id="IPR024932">
    <property type="entry name" value="ApbE"/>
</dbReference>
<dbReference type="EMBL" id="JAMTCG010000006">
    <property type="protein sequence ID" value="MCP2162118.1"/>
    <property type="molecule type" value="Genomic_DNA"/>
</dbReference>
<reference evidence="1 2" key="1">
    <citation type="submission" date="2022-06" db="EMBL/GenBank/DDBJ databases">
        <title>Genomic Encyclopedia of Archaeal and Bacterial Type Strains, Phase II (KMG-II): from individual species to whole genera.</title>
        <authorList>
            <person name="Goeker M."/>
        </authorList>
    </citation>
    <scope>NUCLEOTIDE SEQUENCE [LARGE SCALE GENOMIC DNA]</scope>
    <source>
        <strain evidence="1 2">DSM 45037</strain>
    </source>
</reference>
<dbReference type="Proteomes" id="UP001205740">
    <property type="component" value="Unassembled WGS sequence"/>
</dbReference>
<dbReference type="InterPro" id="IPR003374">
    <property type="entry name" value="ApbE-like_sf"/>
</dbReference>
<evidence type="ECO:0000313" key="2">
    <source>
        <dbReference type="Proteomes" id="UP001205740"/>
    </source>
</evidence>
<comment type="caution">
    <text evidence="1">The sequence shown here is derived from an EMBL/GenBank/DDBJ whole genome shotgun (WGS) entry which is preliminary data.</text>
</comment>
<keyword evidence="2" id="KW-1185">Reference proteome</keyword>
<keyword evidence="1" id="KW-0449">Lipoprotein</keyword>
<proteinExistence type="predicted"/>
<organism evidence="1 2">
    <name type="scientific">Williamsia serinedens</name>
    <dbReference type="NCBI Taxonomy" id="391736"/>
    <lineage>
        <taxon>Bacteria</taxon>
        <taxon>Bacillati</taxon>
        <taxon>Actinomycetota</taxon>
        <taxon>Actinomycetes</taxon>
        <taxon>Mycobacteriales</taxon>
        <taxon>Nocardiaceae</taxon>
        <taxon>Williamsia</taxon>
    </lineage>
</organism>
<dbReference type="RefSeq" id="WP_253655685.1">
    <property type="nucleotide sequence ID" value="NZ_BAAAOE010000005.1"/>
</dbReference>
<dbReference type="Gene3D" id="3.10.520.10">
    <property type="entry name" value="ApbE-like domains"/>
    <property type="match status" value="1"/>
</dbReference>
<protein>
    <submittedName>
        <fullName evidence="1">Thiamine biosynthesis lipoprotein</fullName>
    </submittedName>
</protein>
<evidence type="ECO:0000313" key="1">
    <source>
        <dbReference type="EMBL" id="MCP2162118.1"/>
    </source>
</evidence>
<sequence length="279" mass="29020">MIATAQFTGLGTDIAVSVTEPAALDSATREVARHVHNVALTVDRTDPGAEIHAVDAAAGTPVLVSAVLEQIATRALHFADITDGATQSVRRSSIPDDRFLTRLRFTSDGTAPIVVTTDPVVPVWHRPRLGGGILEVPVDVRLELMATGRAFLADHAAHRVADRLQCGVMVTVGSVSATAGHPPLGGWFLDSGSPSPAEIADGRACAVVTAADIAHLPRGPFEPRPHSDLSVVRVVAADAGTAQAAAVLTHVDPVRAQAWAEAEDMHVVTTPIHVPHAAA</sequence>